<gene>
    <name evidence="1" type="ORF">VM1G_11595</name>
</gene>
<organism evidence="1 2">
    <name type="scientific">Cytospora mali</name>
    <name type="common">Apple Valsa canker fungus</name>
    <name type="synonym">Valsa mali</name>
    <dbReference type="NCBI Taxonomy" id="578113"/>
    <lineage>
        <taxon>Eukaryota</taxon>
        <taxon>Fungi</taxon>
        <taxon>Dikarya</taxon>
        <taxon>Ascomycota</taxon>
        <taxon>Pezizomycotina</taxon>
        <taxon>Sordariomycetes</taxon>
        <taxon>Sordariomycetidae</taxon>
        <taxon>Diaporthales</taxon>
        <taxon>Cytosporaceae</taxon>
        <taxon>Cytospora</taxon>
    </lineage>
</organism>
<accession>A0A194VZI5</accession>
<sequence>MVWVDTIPLDKELALLGRADCRVDCDTEVISQLNGGLANTTCSGVDKHGLALAQLAQVHECMVGRGVHDRHRGCFLEAHCVRNLAADNLVSAEGGCVGANTASSNAVTDLDARNSGADGPDNTTDFQTQEGIVENAHGGHDITEVDTGCLDLDVNLAVTEWLAHPPVVRDELQGIQQTGLADGETQRAIVLLERHDTRPVLEVVADISVLLVIHAETRHHDGAVLLTELSILGVGAQDAASQSGTGLEAGGGGQVQYIESGADNFTTNDPSQTIDHVEVGLVTVGEPEKALGLENDFAESKEVSLGYFVQDHLLHLKDLALGGGNNVLGVPGDTLYSVLEAGKDFGKLAGEGLGGFTSLRRLNDDNLRLGLNTVGLCLSWVGVETITKDGSVPLLGQDGLRSLLRSCAENTGSRLGQRQSLTQVLFKISHALASRRHNDQVCSGNVRRSRCLGLAEVEDIHDSLALGLGHGITDLAGQSGSIRRRSHSALGYVGGREELDDSSSRVSVEEHVGNLGSSLHSRDTLSDLLDLLRSGELHAVVPADSRAQVARLGLLAGLNWLLGCGRQFGGAEVPDLKVHLLELLIQPVDLSSSILETVALGCAEGFQGSADISRDISRDLKLAHNSGDGSLVDVKLLVISVGTTDPRLEDSIKHGRVDEEGPVDQLVAVGWATVLQDDIVELVAGISVRAGFQDALVVGDLALGDVSNLRLHLSASLSILDGHQTASVVTERLITASAGGDGPLPPGMRVRSGSGDDVWADVGDDLSGGVIAHWHGAEEGHIAELERADCLSGVGHLLGGLEDHGDHTSSREKNHGEDLVLTDPGLVLKREEPTPHMLVLVHHGHRSANKRLAGFLSCVVVEIQTALGAERLGVVPRVRGKISELLAFDVLVDSHDLERSTLAEQVGSKVEGSLDTVLATLQDRGVGNVLAAACSIENLLNGTTKSRVRAEFDQQVDGWLGDRVGERVCGGNKLHESLGEKDGADKVADPVVRAKLLGIDFVASNGRDHPGSLLSRTAALNVVTHDLVHVLGVVGDLNLQLTSKDLLLVEHWQQLVETSDVTRDSNTFGGVDASNTNLASIDLGNPLLSFLTSKTDSHHASVEVASLGLNQRRRLATEVSSCNGILVAQSTNCVCRAHLTGRVTNALGRCDSPGTKLINQGNLEDSADGLGDLRMTKARLLARAPQLLSRVPFTTTFFKILRGLGDGLAEGLALGAVLGKAGGLPAQLRAALTKGVGKVGDVLRVGSGGTKGVEVVGQCLANTLQTSLVGSGESEETLLVHDRLLRGEDGAARSRAVGQERVTLALVYTLEDYVGVGASHSERGDRHTLHISNRPGSKLLRHVDVPLVERNTLVQLVEVNLGRNHAVLHSQDTLDQTSNSSTSFQVTDVGLDRTNNDLARGGGLRTKSFVDGPDFHRVTSLGTSTVALHELCALHVETEVLVDITNESRLGLRARESNTLGPTIRVDTGTPDDSSDWVTVTLGVCQLLDQDDTATLTTTVPITIVVEGSAVTERRQETEVAELHSNLRVQDQVHTTSHSHIGLSVAYTLASQVDGDQRRRASCLNSHRRTMDVKVVADSVGENLVRHTSQGVLGRIFGVTLDGSLVVGQTSTDVDSSLATLDLLIRHTSGLEGLVSYLEGHTLSRVHSNGLRGGEVEEGGIKSEDVIFEEVTTRSGNCTEGALVGMVKSLGPAVGGWGVGICKLKMKRVSQ</sequence>
<dbReference type="Proteomes" id="UP000078559">
    <property type="component" value="Chromosome 5"/>
</dbReference>
<reference evidence="1" key="1">
    <citation type="submission" date="2014-12" db="EMBL/GenBank/DDBJ databases">
        <title>Genome Sequence of Valsa Canker Pathogens Uncovers a Specific Adaption of Colonization on Woody Bark.</title>
        <authorList>
            <person name="Yin Z."/>
            <person name="Liu H."/>
            <person name="Gao X."/>
            <person name="Li Z."/>
            <person name="Song N."/>
            <person name="Ke X."/>
            <person name="Dai Q."/>
            <person name="Wu Y."/>
            <person name="Sun Y."/>
            <person name="Xu J.-R."/>
            <person name="Kang Z.K."/>
            <person name="Wang L."/>
            <person name="Huang L."/>
        </authorList>
    </citation>
    <scope>NUCLEOTIDE SEQUENCE [LARGE SCALE GENOMIC DNA]</scope>
    <source>
        <strain evidence="1">03-8</strain>
    </source>
</reference>
<name>A0A194VZI5_CYTMA</name>
<evidence type="ECO:0000313" key="1">
    <source>
        <dbReference type="EMBL" id="KUI69666.1"/>
    </source>
</evidence>
<proteinExistence type="predicted"/>
<dbReference type="AntiFam" id="ANF00248">
    <property type="entry name" value="Shadow ORF (opposite ppsD)"/>
</dbReference>
<protein>
    <submittedName>
        <fullName evidence="1">Uncharacterized protein</fullName>
    </submittedName>
</protein>
<evidence type="ECO:0000313" key="2">
    <source>
        <dbReference type="Proteomes" id="UP000078559"/>
    </source>
</evidence>
<dbReference type="EMBL" id="CM003102">
    <property type="protein sequence ID" value="KUI69666.1"/>
    <property type="molecule type" value="Genomic_DNA"/>
</dbReference>
<keyword evidence="2" id="KW-1185">Reference proteome</keyword>